<dbReference type="GO" id="GO:0005886">
    <property type="term" value="C:plasma membrane"/>
    <property type="evidence" value="ECO:0007669"/>
    <property type="project" value="UniProtKB-SubCell"/>
</dbReference>
<evidence type="ECO:0000256" key="12">
    <source>
        <dbReference type="ARBA" id="ARBA00023136"/>
    </source>
</evidence>
<comment type="subcellular location">
    <subcellularLocation>
        <location evidence="2">Cell membrane</location>
        <topology evidence="2">Multi-pass membrane protein</topology>
    </subcellularLocation>
</comment>
<keyword evidence="5 15" id="KW-0645">Protease</keyword>
<dbReference type="GO" id="GO:0046872">
    <property type="term" value="F:metal ion binding"/>
    <property type="evidence" value="ECO:0007669"/>
    <property type="project" value="UniProtKB-KW"/>
</dbReference>
<dbReference type="PANTHER" id="PTHR35864:SF1">
    <property type="entry name" value="ZINC METALLOPROTEASE YWHC-RELATED"/>
    <property type="match status" value="1"/>
</dbReference>
<gene>
    <name evidence="15" type="ORF">J3U88_18985</name>
</gene>
<evidence type="ECO:0000256" key="13">
    <source>
        <dbReference type="SAM" id="Phobius"/>
    </source>
</evidence>
<comment type="cofactor">
    <cofactor evidence="1">
        <name>Zn(2+)</name>
        <dbReference type="ChEBI" id="CHEBI:29105"/>
    </cofactor>
</comment>
<evidence type="ECO:0000259" key="14">
    <source>
        <dbReference type="Pfam" id="PF02163"/>
    </source>
</evidence>
<evidence type="ECO:0000256" key="3">
    <source>
        <dbReference type="ARBA" id="ARBA00007931"/>
    </source>
</evidence>
<dbReference type="EMBL" id="JAFREP010000018">
    <property type="protein sequence ID" value="MBO1320570.1"/>
    <property type="molecule type" value="Genomic_DNA"/>
</dbReference>
<comment type="similarity">
    <text evidence="3">Belongs to the peptidase M50B family.</text>
</comment>
<dbReference type="InterPro" id="IPR008915">
    <property type="entry name" value="Peptidase_M50"/>
</dbReference>
<dbReference type="GO" id="GO:0008237">
    <property type="term" value="F:metallopeptidase activity"/>
    <property type="evidence" value="ECO:0007669"/>
    <property type="project" value="UniProtKB-KW"/>
</dbReference>
<keyword evidence="16" id="KW-1185">Reference proteome</keyword>
<evidence type="ECO:0000256" key="8">
    <source>
        <dbReference type="ARBA" id="ARBA00022801"/>
    </source>
</evidence>
<sequence length="199" mass="21712">MFIFSATCHEAAHALAAKLGGDDTAYAAGQVSLNPVPHIQREPVGMVVIPAISFFLSGSMIGWASAPYDPYWAARHPKRAALMALAGPSANLALFLVGIACMHAVLFFGADLGPEMLEFLGRFSEIFATLNLLLFVFNMIPVPPLDGAEIILLFFPEHRAEEIRHKLRGMGMIGFLVVFLVFPKIFSVVQRVAFTIFGF</sequence>
<evidence type="ECO:0000256" key="10">
    <source>
        <dbReference type="ARBA" id="ARBA00022989"/>
    </source>
</evidence>
<keyword evidence="10 13" id="KW-1133">Transmembrane helix</keyword>
<dbReference type="InterPro" id="IPR044537">
    <property type="entry name" value="Rip2-like"/>
</dbReference>
<dbReference type="Pfam" id="PF02163">
    <property type="entry name" value="Peptidase_M50"/>
    <property type="match status" value="1"/>
</dbReference>
<protein>
    <submittedName>
        <fullName evidence="15">Site-2 protease family protein</fullName>
    </submittedName>
</protein>
<feature type="transmembrane region" description="Helical" evidence="13">
    <location>
        <begin position="167"/>
        <end position="186"/>
    </location>
</feature>
<evidence type="ECO:0000256" key="9">
    <source>
        <dbReference type="ARBA" id="ARBA00022833"/>
    </source>
</evidence>
<evidence type="ECO:0000256" key="5">
    <source>
        <dbReference type="ARBA" id="ARBA00022670"/>
    </source>
</evidence>
<feature type="transmembrane region" description="Helical" evidence="13">
    <location>
        <begin position="126"/>
        <end position="155"/>
    </location>
</feature>
<keyword evidence="12 13" id="KW-0472">Membrane</keyword>
<dbReference type="Proteomes" id="UP000664417">
    <property type="component" value="Unassembled WGS sequence"/>
</dbReference>
<dbReference type="AlphaFoldDB" id="A0A8J7QHV3"/>
<keyword evidence="7" id="KW-0479">Metal-binding</keyword>
<keyword evidence="9" id="KW-0862">Zinc</keyword>
<name>A0A8J7QHV3_9BACT</name>
<keyword evidence="11" id="KW-0482">Metalloprotease</keyword>
<accession>A0A8J7QHV3</accession>
<proteinExistence type="inferred from homology"/>
<keyword evidence="8" id="KW-0378">Hydrolase</keyword>
<reference evidence="15" key="1">
    <citation type="submission" date="2021-03" db="EMBL/GenBank/DDBJ databases">
        <authorList>
            <person name="Wang G."/>
        </authorList>
    </citation>
    <scope>NUCLEOTIDE SEQUENCE</scope>
    <source>
        <strain evidence="15">KCTC 12899</strain>
    </source>
</reference>
<evidence type="ECO:0000313" key="16">
    <source>
        <dbReference type="Proteomes" id="UP000664417"/>
    </source>
</evidence>
<evidence type="ECO:0000256" key="6">
    <source>
        <dbReference type="ARBA" id="ARBA00022692"/>
    </source>
</evidence>
<evidence type="ECO:0000256" key="2">
    <source>
        <dbReference type="ARBA" id="ARBA00004651"/>
    </source>
</evidence>
<organism evidence="15 16">
    <name type="scientific">Acanthopleuribacter pedis</name>
    <dbReference type="NCBI Taxonomy" id="442870"/>
    <lineage>
        <taxon>Bacteria</taxon>
        <taxon>Pseudomonadati</taxon>
        <taxon>Acidobacteriota</taxon>
        <taxon>Holophagae</taxon>
        <taxon>Acanthopleuribacterales</taxon>
        <taxon>Acanthopleuribacteraceae</taxon>
        <taxon>Acanthopleuribacter</taxon>
    </lineage>
</organism>
<dbReference type="RefSeq" id="WP_207860525.1">
    <property type="nucleotide sequence ID" value="NZ_JAFREP010000018.1"/>
</dbReference>
<feature type="domain" description="Peptidase M50" evidence="14">
    <location>
        <begin position="122"/>
        <end position="178"/>
    </location>
</feature>
<keyword evidence="4" id="KW-1003">Cell membrane</keyword>
<comment type="caution">
    <text evidence="15">The sequence shown here is derived from an EMBL/GenBank/DDBJ whole genome shotgun (WGS) entry which is preliminary data.</text>
</comment>
<feature type="transmembrane region" description="Helical" evidence="13">
    <location>
        <begin position="80"/>
        <end position="106"/>
    </location>
</feature>
<evidence type="ECO:0000256" key="4">
    <source>
        <dbReference type="ARBA" id="ARBA00022475"/>
    </source>
</evidence>
<evidence type="ECO:0000256" key="1">
    <source>
        <dbReference type="ARBA" id="ARBA00001947"/>
    </source>
</evidence>
<dbReference type="GO" id="GO:0006508">
    <property type="term" value="P:proteolysis"/>
    <property type="evidence" value="ECO:0007669"/>
    <property type="project" value="UniProtKB-KW"/>
</dbReference>
<dbReference type="CDD" id="cd06158">
    <property type="entry name" value="S2P-M50_like_1"/>
    <property type="match status" value="1"/>
</dbReference>
<keyword evidence="6 13" id="KW-0812">Transmembrane</keyword>
<evidence type="ECO:0000256" key="7">
    <source>
        <dbReference type="ARBA" id="ARBA00022723"/>
    </source>
</evidence>
<evidence type="ECO:0000256" key="11">
    <source>
        <dbReference type="ARBA" id="ARBA00023049"/>
    </source>
</evidence>
<dbReference type="InterPro" id="IPR052348">
    <property type="entry name" value="Metallopeptidase_M50B"/>
</dbReference>
<feature type="transmembrane region" description="Helical" evidence="13">
    <location>
        <begin position="44"/>
        <end position="68"/>
    </location>
</feature>
<dbReference type="PANTHER" id="PTHR35864">
    <property type="entry name" value="ZINC METALLOPROTEASE MJ0611-RELATED"/>
    <property type="match status" value="1"/>
</dbReference>
<evidence type="ECO:0000313" key="15">
    <source>
        <dbReference type="EMBL" id="MBO1320570.1"/>
    </source>
</evidence>